<dbReference type="EMBL" id="BGPR01001298">
    <property type="protein sequence ID" value="GBM50421.1"/>
    <property type="molecule type" value="Genomic_DNA"/>
</dbReference>
<dbReference type="AlphaFoldDB" id="A0A4Y2GAP0"/>
<proteinExistence type="predicted"/>
<keyword evidence="2" id="KW-1185">Reference proteome</keyword>
<dbReference type="Proteomes" id="UP000499080">
    <property type="component" value="Unassembled WGS sequence"/>
</dbReference>
<gene>
    <name evidence="1" type="ORF">AVEN_207075_1</name>
</gene>
<name>A0A4Y2GAP0_ARAVE</name>
<sequence>MSEQPLSCIGTVKDKLSRHVLIHMSEHFMIWYEPLWESFPIQSHSCASFSVSLTTHKENIFQLAVCAAIHVDHIQSMSTMRKTHVSTVGFFSTSPPNLCVEY</sequence>
<comment type="caution">
    <text evidence="1">The sequence shown here is derived from an EMBL/GenBank/DDBJ whole genome shotgun (WGS) entry which is preliminary data.</text>
</comment>
<accession>A0A4Y2GAP0</accession>
<reference evidence="1 2" key="1">
    <citation type="journal article" date="2019" name="Sci. Rep.">
        <title>Orb-weaving spider Araneus ventricosus genome elucidates the spidroin gene catalogue.</title>
        <authorList>
            <person name="Kono N."/>
            <person name="Nakamura H."/>
            <person name="Ohtoshi R."/>
            <person name="Moran D.A.P."/>
            <person name="Shinohara A."/>
            <person name="Yoshida Y."/>
            <person name="Fujiwara M."/>
            <person name="Mori M."/>
            <person name="Tomita M."/>
            <person name="Arakawa K."/>
        </authorList>
    </citation>
    <scope>NUCLEOTIDE SEQUENCE [LARGE SCALE GENOMIC DNA]</scope>
</reference>
<evidence type="ECO:0000313" key="2">
    <source>
        <dbReference type="Proteomes" id="UP000499080"/>
    </source>
</evidence>
<evidence type="ECO:0000313" key="1">
    <source>
        <dbReference type="EMBL" id="GBM50421.1"/>
    </source>
</evidence>
<protein>
    <submittedName>
        <fullName evidence="1">Uncharacterized protein</fullName>
    </submittedName>
</protein>
<organism evidence="1 2">
    <name type="scientific">Araneus ventricosus</name>
    <name type="common">Orbweaver spider</name>
    <name type="synonym">Epeira ventricosa</name>
    <dbReference type="NCBI Taxonomy" id="182803"/>
    <lineage>
        <taxon>Eukaryota</taxon>
        <taxon>Metazoa</taxon>
        <taxon>Ecdysozoa</taxon>
        <taxon>Arthropoda</taxon>
        <taxon>Chelicerata</taxon>
        <taxon>Arachnida</taxon>
        <taxon>Araneae</taxon>
        <taxon>Araneomorphae</taxon>
        <taxon>Entelegynae</taxon>
        <taxon>Araneoidea</taxon>
        <taxon>Araneidae</taxon>
        <taxon>Araneus</taxon>
    </lineage>
</organism>